<dbReference type="PANTHER" id="PTHR30290">
    <property type="entry name" value="PERIPLASMIC BINDING COMPONENT OF ABC TRANSPORTER"/>
    <property type="match status" value="1"/>
</dbReference>
<comment type="caution">
    <text evidence="3">The sequence shown here is derived from an EMBL/GenBank/DDBJ whole genome shotgun (WGS) entry which is preliminary data.</text>
</comment>
<dbReference type="CDD" id="cd00995">
    <property type="entry name" value="PBP2_NikA_DppA_OppA_like"/>
    <property type="match status" value="1"/>
</dbReference>
<dbReference type="RefSeq" id="WP_344874846.1">
    <property type="nucleotide sequence ID" value="NZ_BAABAL010000008.1"/>
</dbReference>
<dbReference type="InterPro" id="IPR039424">
    <property type="entry name" value="SBP_5"/>
</dbReference>
<feature type="signal peptide" evidence="1">
    <location>
        <begin position="1"/>
        <end position="23"/>
    </location>
</feature>
<sequence length="503" mass="54295">MRRTVAGLLAVLLLLSGCSTGPAAEPGVISVGLREPASLLPGRVNDLPGREIVGALWTPLTELGAADQPPIPVAAESVTGPDRLLWTVVLRQGWRFHDGSPVTARSYVGAWEAAMREGWPAARVLTDQLRVAALRAVDERTIEVRLHRPLGEFPKALASPALLPLPESVLASRDWDRFAERPIGNGPFRLTGPWVRDKGARAEPFDGFAGSVRPKARGVDFRVVGDPVDQFEQVSSGVLDLATEVPPSRHAAMQQQYADRHWNWPEPETTYLAFPLADKRFSEDSVRHAVSLAIDRAELATGPLGHQVTPAASFVPPGLTGEGTPGACRPCTHDAQAAGVLLRQGNADLSRVTLYFELEEAGQRGWVSRIAEQLRSGLGLLDVTVRGLPGEEYRKALSSKSFDGPHVVRASAGYPSPQALLEPMLSGTNADVDSMLGEAAVAETPAAARRYYRLAENTVLRDLPMTPLWSAHGHLYWSKALSGVVTDPVRGALLDRIEVRGRT</sequence>
<accession>A0ABP7S391</accession>
<feature type="chain" id="PRO_5045038495" evidence="1">
    <location>
        <begin position="24"/>
        <end position="503"/>
    </location>
</feature>
<feature type="domain" description="Solute-binding protein family 5" evidence="2">
    <location>
        <begin position="70"/>
        <end position="430"/>
    </location>
</feature>
<keyword evidence="4" id="KW-1185">Reference proteome</keyword>
<dbReference type="EMBL" id="BAABAL010000008">
    <property type="protein sequence ID" value="GAA4005669.1"/>
    <property type="molecule type" value="Genomic_DNA"/>
</dbReference>
<dbReference type="PIRSF" id="PIRSF002741">
    <property type="entry name" value="MppA"/>
    <property type="match status" value="1"/>
</dbReference>
<evidence type="ECO:0000256" key="1">
    <source>
        <dbReference type="SAM" id="SignalP"/>
    </source>
</evidence>
<dbReference type="Proteomes" id="UP001501747">
    <property type="component" value="Unassembled WGS sequence"/>
</dbReference>
<protein>
    <submittedName>
        <fullName evidence="3">ABC transporter substrate-binding protein</fullName>
    </submittedName>
</protein>
<organism evidence="3 4">
    <name type="scientific">Allokutzneria multivorans</name>
    <dbReference type="NCBI Taxonomy" id="1142134"/>
    <lineage>
        <taxon>Bacteria</taxon>
        <taxon>Bacillati</taxon>
        <taxon>Actinomycetota</taxon>
        <taxon>Actinomycetes</taxon>
        <taxon>Pseudonocardiales</taxon>
        <taxon>Pseudonocardiaceae</taxon>
        <taxon>Allokutzneria</taxon>
    </lineage>
</organism>
<dbReference type="Gene3D" id="3.40.190.10">
    <property type="entry name" value="Periplasmic binding protein-like II"/>
    <property type="match status" value="1"/>
</dbReference>
<dbReference type="SUPFAM" id="SSF53850">
    <property type="entry name" value="Periplasmic binding protein-like II"/>
    <property type="match status" value="1"/>
</dbReference>
<dbReference type="Gene3D" id="3.10.105.10">
    <property type="entry name" value="Dipeptide-binding Protein, Domain 3"/>
    <property type="match status" value="1"/>
</dbReference>
<dbReference type="InterPro" id="IPR000914">
    <property type="entry name" value="SBP_5_dom"/>
</dbReference>
<dbReference type="InterPro" id="IPR030678">
    <property type="entry name" value="Peptide/Ni-bd"/>
</dbReference>
<dbReference type="PANTHER" id="PTHR30290:SF83">
    <property type="entry name" value="ABC TRANSPORTER SUBSTRATE-BINDING PROTEIN"/>
    <property type="match status" value="1"/>
</dbReference>
<gene>
    <name evidence="3" type="ORF">GCM10022247_29070</name>
</gene>
<dbReference type="Gene3D" id="3.90.76.10">
    <property type="entry name" value="Dipeptide-binding Protein, Domain 1"/>
    <property type="match status" value="1"/>
</dbReference>
<dbReference type="PROSITE" id="PS51257">
    <property type="entry name" value="PROKAR_LIPOPROTEIN"/>
    <property type="match status" value="1"/>
</dbReference>
<proteinExistence type="predicted"/>
<evidence type="ECO:0000313" key="3">
    <source>
        <dbReference type="EMBL" id="GAA4005669.1"/>
    </source>
</evidence>
<evidence type="ECO:0000313" key="4">
    <source>
        <dbReference type="Proteomes" id="UP001501747"/>
    </source>
</evidence>
<dbReference type="Pfam" id="PF00496">
    <property type="entry name" value="SBP_bac_5"/>
    <property type="match status" value="1"/>
</dbReference>
<keyword evidence="1" id="KW-0732">Signal</keyword>
<reference evidence="4" key="1">
    <citation type="journal article" date="2019" name="Int. J. Syst. Evol. Microbiol.">
        <title>The Global Catalogue of Microorganisms (GCM) 10K type strain sequencing project: providing services to taxonomists for standard genome sequencing and annotation.</title>
        <authorList>
            <consortium name="The Broad Institute Genomics Platform"/>
            <consortium name="The Broad Institute Genome Sequencing Center for Infectious Disease"/>
            <person name="Wu L."/>
            <person name="Ma J."/>
        </authorList>
    </citation>
    <scope>NUCLEOTIDE SEQUENCE [LARGE SCALE GENOMIC DNA]</scope>
    <source>
        <strain evidence="4">JCM 17342</strain>
    </source>
</reference>
<evidence type="ECO:0000259" key="2">
    <source>
        <dbReference type="Pfam" id="PF00496"/>
    </source>
</evidence>
<name>A0ABP7S391_9PSEU</name>